<evidence type="ECO:0000313" key="1">
    <source>
        <dbReference type="EMBL" id="HGL41030.1"/>
    </source>
</evidence>
<sequence length="185" mass="21379">MFGLVSGAVEEKFVDVLRQRFEWARVRFQLGDVVWERVVDVLFREREKLMVLRRMEETGGEPCLVAYVDDEYVFMDCSAESPKGRRSLCYDSDAEKLRKDVKPRGNVLDTAKSMGVEVLTEEQYRWLQSFADFDLRTSSWLKTPEKIRKLGGAIYGEKRYGTVFIGANSAQSFYSSRGFRGVLKI</sequence>
<reference evidence="2" key="1">
    <citation type="journal article" date="2020" name="mSystems">
        <title>Genome- and Community-Level Interaction Insights into Carbon Utilization and Element Cycling Functions of Hydrothermarchaeota in Hydrothermal Sediment.</title>
        <authorList>
            <person name="Zhou Z."/>
            <person name="Liu Y."/>
            <person name="Xu W."/>
            <person name="Pan J."/>
            <person name="Luo Z.H."/>
            <person name="Li M."/>
        </authorList>
    </citation>
    <scope>NUCLEOTIDE SEQUENCE [LARGE SCALE GENOMIC DNA]</scope>
    <source>
        <strain evidence="3">SpSt-1073</strain>
        <strain evidence="2">SpSt-613</strain>
        <strain evidence="1">SpSt-669</strain>
    </source>
</reference>
<dbReference type="InterPro" id="IPR025352">
    <property type="entry name" value="DUF4256"/>
</dbReference>
<dbReference type="Pfam" id="PF14066">
    <property type="entry name" value="DUF4256"/>
    <property type="match status" value="1"/>
</dbReference>
<proteinExistence type="predicted"/>
<name>A0A7C4I6T7_CALS0</name>
<dbReference type="EMBL" id="DRXG01000025">
    <property type="protein sequence ID" value="HHN51935.1"/>
    <property type="molecule type" value="Genomic_DNA"/>
</dbReference>
<protein>
    <submittedName>
        <fullName evidence="2">DUF4256 family protein</fullName>
    </submittedName>
</protein>
<dbReference type="EMBL" id="DTAD01000079">
    <property type="protein sequence ID" value="HGN90928.1"/>
    <property type="molecule type" value="Genomic_DNA"/>
</dbReference>
<evidence type="ECO:0000313" key="3">
    <source>
        <dbReference type="EMBL" id="HHN51935.1"/>
    </source>
</evidence>
<evidence type="ECO:0000313" key="2">
    <source>
        <dbReference type="EMBL" id="HGN90928.1"/>
    </source>
</evidence>
<accession>A0A7C4I6T7</accession>
<comment type="caution">
    <text evidence="2">The sequence shown here is derived from an EMBL/GenBank/DDBJ whole genome shotgun (WGS) entry which is preliminary data.</text>
</comment>
<organism evidence="2">
    <name type="scientific">Caldiarchaeum subterraneum</name>
    <dbReference type="NCBI Taxonomy" id="311458"/>
    <lineage>
        <taxon>Archaea</taxon>
        <taxon>Nitrososphaerota</taxon>
        <taxon>Candidatus Caldarchaeales</taxon>
        <taxon>Candidatus Caldarchaeaceae</taxon>
        <taxon>Candidatus Caldarchaeum</taxon>
    </lineage>
</organism>
<dbReference type="EMBL" id="DTCM01000065">
    <property type="protein sequence ID" value="HGL41030.1"/>
    <property type="molecule type" value="Genomic_DNA"/>
</dbReference>
<dbReference type="AlphaFoldDB" id="A0A7C4I6T7"/>
<gene>
    <name evidence="3" type="ORF">ENM30_01335</name>
    <name evidence="2" type="ORF">ENT82_07395</name>
    <name evidence="1" type="ORF">ENU43_05150</name>
</gene>